<evidence type="ECO:0000256" key="5">
    <source>
        <dbReference type="SAM" id="Phobius"/>
    </source>
</evidence>
<dbReference type="PANTHER" id="PTHR22950:SF702">
    <property type="entry name" value="AMINO ACID TRANSPORTER PROTEIN"/>
    <property type="match status" value="1"/>
</dbReference>
<evidence type="ECO:0000313" key="7">
    <source>
        <dbReference type="EMBL" id="KAL0520168.1"/>
    </source>
</evidence>
<feature type="domain" description="Amino acid transporter transmembrane" evidence="6">
    <location>
        <begin position="3"/>
        <end position="124"/>
    </location>
</feature>
<comment type="subcellular location">
    <subcellularLocation>
        <location evidence="1">Membrane</location>
        <topology evidence="1">Multi-pass membrane protein</topology>
    </subcellularLocation>
</comment>
<reference evidence="7 8" key="1">
    <citation type="submission" date="2024-02" db="EMBL/GenBank/DDBJ databases">
        <title>FIRST GENOME SEQUENCES OF Leishmania (Viannia) shawi, Leishmania (Viannia) lindenbergi AND Leishmania (Viannia) utingensis.</title>
        <authorList>
            <person name="Resadore F."/>
            <person name="Custodio M.G.F."/>
            <person name="Boite M.C."/>
            <person name="Cupolillo E."/>
            <person name="Ferreira G.E.M."/>
        </authorList>
    </citation>
    <scope>NUCLEOTIDE SEQUENCE [LARGE SCALE GENOMIC DNA]</scope>
    <source>
        <strain evidence="7 8">MDAS/BR/1979/M5533</strain>
    </source>
</reference>
<organism evidence="7 8">
    <name type="scientific">Leishmania naiffi</name>
    <dbReference type="NCBI Taxonomy" id="5678"/>
    <lineage>
        <taxon>Eukaryota</taxon>
        <taxon>Discoba</taxon>
        <taxon>Euglenozoa</taxon>
        <taxon>Kinetoplastea</taxon>
        <taxon>Metakinetoplastina</taxon>
        <taxon>Trypanosomatida</taxon>
        <taxon>Trypanosomatidae</taxon>
        <taxon>Leishmaniinae</taxon>
        <taxon>Leishmania</taxon>
        <taxon>Leishmania naiffi species complex</taxon>
    </lineage>
</organism>
<keyword evidence="3 5" id="KW-1133">Transmembrane helix</keyword>
<gene>
    <name evidence="7" type="ORF">Q4I28_006207</name>
</gene>
<evidence type="ECO:0000256" key="3">
    <source>
        <dbReference type="ARBA" id="ARBA00022989"/>
    </source>
</evidence>
<sequence length="131" mass="14551">MVAYVGMLIKICAAFAMNMLPCRNFTYHCLGWDLDTVPYWKHTIVILTTAVVTLVCGLFIPSINTALGLVGSLCGGFIGFIFPAYFWMYAGNWSLKSVGIWHYLGTYFLLVSGVIAIVFGTISTVYFSFFV</sequence>
<dbReference type="Pfam" id="PF01490">
    <property type="entry name" value="Aa_trans"/>
    <property type="match status" value="1"/>
</dbReference>
<keyword evidence="2 5" id="KW-0812">Transmembrane</keyword>
<feature type="transmembrane region" description="Helical" evidence="5">
    <location>
        <begin position="39"/>
        <end position="60"/>
    </location>
</feature>
<protein>
    <submittedName>
        <fullName evidence="7">Transmembrane amino acid transporter protein</fullName>
    </submittedName>
</protein>
<evidence type="ECO:0000256" key="4">
    <source>
        <dbReference type="ARBA" id="ARBA00023136"/>
    </source>
</evidence>
<dbReference type="AlphaFoldDB" id="A0AAW3BF99"/>
<dbReference type="PANTHER" id="PTHR22950">
    <property type="entry name" value="AMINO ACID TRANSPORTER"/>
    <property type="match status" value="1"/>
</dbReference>
<feature type="transmembrane region" description="Helical" evidence="5">
    <location>
        <begin position="67"/>
        <end position="87"/>
    </location>
</feature>
<accession>A0AAW3BF99</accession>
<name>A0AAW3BF99_9TRYP</name>
<dbReference type="Proteomes" id="UP001501274">
    <property type="component" value="Unassembled WGS sequence"/>
</dbReference>
<comment type="caution">
    <text evidence="7">The sequence shown here is derived from an EMBL/GenBank/DDBJ whole genome shotgun (WGS) entry which is preliminary data.</text>
</comment>
<keyword evidence="4 5" id="KW-0472">Membrane</keyword>
<evidence type="ECO:0000259" key="6">
    <source>
        <dbReference type="Pfam" id="PF01490"/>
    </source>
</evidence>
<evidence type="ECO:0000313" key="8">
    <source>
        <dbReference type="Proteomes" id="UP001501274"/>
    </source>
</evidence>
<dbReference type="InterPro" id="IPR013057">
    <property type="entry name" value="AA_transpt_TM"/>
</dbReference>
<keyword evidence="8" id="KW-1185">Reference proteome</keyword>
<dbReference type="GO" id="GO:0005737">
    <property type="term" value="C:cytoplasm"/>
    <property type="evidence" value="ECO:0007669"/>
    <property type="project" value="TreeGrafter"/>
</dbReference>
<proteinExistence type="predicted"/>
<evidence type="ECO:0000256" key="2">
    <source>
        <dbReference type="ARBA" id="ARBA00022692"/>
    </source>
</evidence>
<dbReference type="GO" id="GO:0016020">
    <property type="term" value="C:membrane"/>
    <property type="evidence" value="ECO:0007669"/>
    <property type="project" value="UniProtKB-SubCell"/>
</dbReference>
<dbReference type="GO" id="GO:0015179">
    <property type="term" value="F:L-amino acid transmembrane transporter activity"/>
    <property type="evidence" value="ECO:0007669"/>
    <property type="project" value="TreeGrafter"/>
</dbReference>
<evidence type="ECO:0000256" key="1">
    <source>
        <dbReference type="ARBA" id="ARBA00004141"/>
    </source>
</evidence>
<feature type="transmembrane region" description="Helical" evidence="5">
    <location>
        <begin position="107"/>
        <end position="129"/>
    </location>
</feature>
<dbReference type="EMBL" id="JBAMZN010000033">
    <property type="protein sequence ID" value="KAL0520168.1"/>
    <property type="molecule type" value="Genomic_DNA"/>
</dbReference>